<protein>
    <recommendedName>
        <fullName evidence="3">Bacterial virulence factor lipase N-terminal domain-containing protein</fullName>
    </recommendedName>
</protein>
<dbReference type="EMBL" id="JBBKTX010000017">
    <property type="protein sequence ID" value="MFK4753584.1"/>
    <property type="molecule type" value="Genomic_DNA"/>
</dbReference>
<name>A0ABW8NKT1_9GAMM</name>
<organism evidence="1 2">
    <name type="scientific">Oceanobacter antarcticus</name>
    <dbReference type="NCBI Taxonomy" id="3133425"/>
    <lineage>
        <taxon>Bacteria</taxon>
        <taxon>Pseudomonadati</taxon>
        <taxon>Pseudomonadota</taxon>
        <taxon>Gammaproteobacteria</taxon>
        <taxon>Oceanospirillales</taxon>
        <taxon>Oceanospirillaceae</taxon>
        <taxon>Oceanobacter</taxon>
    </lineage>
</organism>
<dbReference type="Gene3D" id="3.40.50.1820">
    <property type="entry name" value="alpha/beta hydrolase"/>
    <property type="match status" value="1"/>
</dbReference>
<comment type="caution">
    <text evidence="1">The sequence shown here is derived from an EMBL/GenBank/DDBJ whole genome shotgun (WGS) entry which is preliminary data.</text>
</comment>
<dbReference type="SUPFAM" id="SSF53474">
    <property type="entry name" value="alpha/beta-Hydrolases"/>
    <property type="match status" value="1"/>
</dbReference>
<keyword evidence="2" id="KW-1185">Reference proteome</keyword>
<dbReference type="RefSeq" id="WP_416206606.1">
    <property type="nucleotide sequence ID" value="NZ_JBBKTX010000017.1"/>
</dbReference>
<dbReference type="InterPro" id="IPR029058">
    <property type="entry name" value="AB_hydrolase_fold"/>
</dbReference>
<evidence type="ECO:0000313" key="2">
    <source>
        <dbReference type="Proteomes" id="UP001620597"/>
    </source>
</evidence>
<gene>
    <name evidence="1" type="ORF">WG929_14300</name>
</gene>
<sequence>MSALADYIPLIAVAMDASLSIHSTNNNNTTGSNMVNKTFLGLAIAAATAGLVGCNISSVDGNSEVDQTSVLAGSGENQDTFVSPMFNPATSELPLNIDFLFKTYPTNTDGSAVDATDVDGTLYYAAGKDIAPLSATGDINPDYNPVYDAINDLDGFSVTAPFDIAFDGELSTDVAAGSVYLVPLNYEGGAKLGSLDPAAPFQYLSMPAIRAEVVSYTDGNLSNNVLRISPTEPLLESTRYLVVVLDSLLGANGNQIDASTQYKYLSDPDLEAYSDALESAKSAVEGWQQLAEGFVGGVLQRSDVHVALAYTFTTGGSTAVMNAMAAPGNVNSALSNKDIPAVVQNYLNTTSDDASTQMATVTMMASGDTATATALIQGNTLLATLPTPAPRKTDFSTSASVPSALLAAGLQSTFRSGRIELPYYHSAPEGAYSGESPAAGYGCTPSSATDSDCLLKQLTAANVITSQWVSDADVISNIQLALGADATTAAAYAAPSENVTDLFPFAAAQGTVSAPVLVVEPVSSCVKPTTGWPVVIYQHGLRSQRLDTLPLADQFAQNCYATVAIDLPLHGVMPTDTVDLSAMLGAEFAAVPALAIVEGSEHSENSATSLYALGQSEGTAALLAKVTEIVTAQTYSQRHFGLTANGVAPTAVSATDAAANVSGSLYINFVRFQTTRDNTRQAVMDLLNLNASIPFMDIDGDGNGVLNSAPDFDASKIYFAGISLGAIVGTEFVAINNANTLAANATGNSALNPVQAAAFGVPGGGLAKMLEHSDAYGPTIVAGLTDPDSFNLTQGGSDYESLMYVYQATVDASDPINYVKQLAATGTPYTLIEAVGDHVIPNTVDDAPLSGTEPLIDVLSATLVDTSSDLSAIHPVQVALRLNADLSSHISMAVPDTSDATAETAATFGVIANHIVSLFNDPAAPTLVDGGAGIVEAAAE</sequence>
<dbReference type="Proteomes" id="UP001620597">
    <property type="component" value="Unassembled WGS sequence"/>
</dbReference>
<evidence type="ECO:0000313" key="1">
    <source>
        <dbReference type="EMBL" id="MFK4753584.1"/>
    </source>
</evidence>
<reference evidence="1 2" key="1">
    <citation type="submission" date="2024-03" db="EMBL/GenBank/DDBJ databases">
        <title>High-quality draft genome sequence of Oceanobacter sp. wDCs-4.</title>
        <authorList>
            <person name="Dong C."/>
        </authorList>
    </citation>
    <scope>NUCLEOTIDE SEQUENCE [LARGE SCALE GENOMIC DNA]</scope>
    <source>
        <strain evidence="2">wDCs-4</strain>
    </source>
</reference>
<proteinExistence type="predicted"/>
<accession>A0ABW8NKT1</accession>
<evidence type="ECO:0008006" key="3">
    <source>
        <dbReference type="Google" id="ProtNLM"/>
    </source>
</evidence>